<evidence type="ECO:0000313" key="4">
    <source>
        <dbReference type="Proteomes" id="UP000240357"/>
    </source>
</evidence>
<accession>A0A2T2YB51</accession>
<keyword evidence="2" id="KW-1133">Transmembrane helix</keyword>
<gene>
    <name evidence="3" type="ORF">AHMF7605_04000</name>
</gene>
<proteinExistence type="predicted"/>
<dbReference type="RefSeq" id="WP_106926669.1">
    <property type="nucleotide sequence ID" value="NZ_PYFT01000001.1"/>
</dbReference>
<comment type="caution">
    <text evidence="3">The sequence shown here is derived from an EMBL/GenBank/DDBJ whole genome shotgun (WGS) entry which is preliminary data.</text>
</comment>
<dbReference type="EMBL" id="PYFT01000001">
    <property type="protein sequence ID" value="PSR52742.1"/>
    <property type="molecule type" value="Genomic_DNA"/>
</dbReference>
<keyword evidence="4" id="KW-1185">Reference proteome</keyword>
<dbReference type="Proteomes" id="UP000240357">
    <property type="component" value="Unassembled WGS sequence"/>
</dbReference>
<keyword evidence="2" id="KW-0472">Membrane</keyword>
<evidence type="ECO:0000313" key="3">
    <source>
        <dbReference type="EMBL" id="PSR52742.1"/>
    </source>
</evidence>
<evidence type="ECO:0000256" key="2">
    <source>
        <dbReference type="SAM" id="Phobius"/>
    </source>
</evidence>
<protein>
    <submittedName>
        <fullName evidence="3">Uncharacterized protein</fullName>
    </submittedName>
</protein>
<dbReference type="AlphaFoldDB" id="A0A2T2YB51"/>
<name>A0A2T2YB51_9BACT</name>
<keyword evidence="2" id="KW-0812">Transmembrane</keyword>
<feature type="transmembrane region" description="Helical" evidence="2">
    <location>
        <begin position="12"/>
        <end position="34"/>
    </location>
</feature>
<feature type="region of interest" description="Disordered" evidence="1">
    <location>
        <begin position="36"/>
        <end position="62"/>
    </location>
</feature>
<sequence length="62" mass="7141">MKKFKFSLPNLFLLYLGAVMSFFIYAGVTGTRMLGDDTEKFDPNGPGSRENTRVRSSRFYHK</sequence>
<dbReference type="OrthoDB" id="965058at2"/>
<reference evidence="3 4" key="1">
    <citation type="submission" date="2018-03" db="EMBL/GenBank/DDBJ databases">
        <title>Adhaeribacter sp. HMF7605 Genome sequencing and assembly.</title>
        <authorList>
            <person name="Kang H."/>
            <person name="Kang J."/>
            <person name="Cha I."/>
            <person name="Kim H."/>
            <person name="Joh K."/>
        </authorList>
    </citation>
    <scope>NUCLEOTIDE SEQUENCE [LARGE SCALE GENOMIC DNA]</scope>
    <source>
        <strain evidence="3 4">HMF7605</strain>
    </source>
</reference>
<organism evidence="3 4">
    <name type="scientific">Adhaeribacter arboris</name>
    <dbReference type="NCBI Taxonomy" id="2072846"/>
    <lineage>
        <taxon>Bacteria</taxon>
        <taxon>Pseudomonadati</taxon>
        <taxon>Bacteroidota</taxon>
        <taxon>Cytophagia</taxon>
        <taxon>Cytophagales</taxon>
        <taxon>Hymenobacteraceae</taxon>
        <taxon>Adhaeribacter</taxon>
    </lineage>
</organism>
<evidence type="ECO:0000256" key="1">
    <source>
        <dbReference type="SAM" id="MobiDB-lite"/>
    </source>
</evidence>